<dbReference type="InterPro" id="IPR036397">
    <property type="entry name" value="RNaseH_sf"/>
</dbReference>
<dbReference type="PANTHER" id="PTHR47331">
    <property type="entry name" value="PHD-TYPE DOMAIN-CONTAINING PROTEIN"/>
    <property type="match status" value="1"/>
</dbReference>
<name>A0A3L8DY88_OOCBI</name>
<feature type="transmembrane region" description="Helical" evidence="1">
    <location>
        <begin position="39"/>
        <end position="56"/>
    </location>
</feature>
<evidence type="ECO:0000256" key="1">
    <source>
        <dbReference type="SAM" id="Phobius"/>
    </source>
</evidence>
<evidence type="ECO:0000259" key="2">
    <source>
        <dbReference type="PROSITE" id="PS50994"/>
    </source>
</evidence>
<feature type="domain" description="Integrase catalytic" evidence="2">
    <location>
        <begin position="10"/>
        <end position="204"/>
    </location>
</feature>
<dbReference type="PROSITE" id="PS50994">
    <property type="entry name" value="INTEGRASE"/>
    <property type="match status" value="1"/>
</dbReference>
<protein>
    <recommendedName>
        <fullName evidence="2">Integrase catalytic domain-containing protein</fullName>
    </recommendedName>
</protein>
<keyword evidence="1" id="KW-0812">Transmembrane</keyword>
<dbReference type="Proteomes" id="UP000279307">
    <property type="component" value="Chromosome 2"/>
</dbReference>
<dbReference type="InterPro" id="IPR040676">
    <property type="entry name" value="DUF5641"/>
</dbReference>
<organism evidence="3">
    <name type="scientific">Ooceraea biroi</name>
    <name type="common">Clonal raider ant</name>
    <name type="synonym">Cerapachys biroi</name>
    <dbReference type="NCBI Taxonomy" id="2015173"/>
    <lineage>
        <taxon>Eukaryota</taxon>
        <taxon>Metazoa</taxon>
        <taxon>Ecdysozoa</taxon>
        <taxon>Arthropoda</taxon>
        <taxon>Hexapoda</taxon>
        <taxon>Insecta</taxon>
        <taxon>Pterygota</taxon>
        <taxon>Neoptera</taxon>
        <taxon>Endopterygota</taxon>
        <taxon>Hymenoptera</taxon>
        <taxon>Apocrita</taxon>
        <taxon>Aculeata</taxon>
        <taxon>Formicoidea</taxon>
        <taxon>Formicidae</taxon>
        <taxon>Dorylinae</taxon>
        <taxon>Ooceraea</taxon>
    </lineage>
</organism>
<dbReference type="GO" id="GO:0003676">
    <property type="term" value="F:nucleic acid binding"/>
    <property type="evidence" value="ECO:0007669"/>
    <property type="project" value="InterPro"/>
</dbReference>
<sequence>MGDLPQARVCEAAPFTNTGVDFCGPFYIKEKKYRNRARIKVYVCVFVCMAIKAVHLEIVSDMTTEGFLAALQRFVARRGVPEHVYSDNGTNFVGANNQLREIYALFHSDEHKNRVAGFASSHRIVWHFMPPLAPHFGGLWESMVRSFKHHFRRVIGDSLFTFEELNTFVIEIEGILNLRPITPLSSDPNDLLVLTPAHCLIGKPVTRLPESQLTCVPDNRLSAWQHITKLQRRSKWTKDGPLITTGTIVLIKDKNSPCAQWNLSRVIEVHPGDDGVTRAATVKTAGGTVKRTTKLLCPLPVE</sequence>
<dbReference type="InterPro" id="IPR012337">
    <property type="entry name" value="RNaseH-like_sf"/>
</dbReference>
<proteinExistence type="predicted"/>
<dbReference type="EMBL" id="QOIP01000002">
    <property type="protein sequence ID" value="RLU25414.1"/>
    <property type="molecule type" value="Genomic_DNA"/>
</dbReference>
<dbReference type="InterPro" id="IPR001584">
    <property type="entry name" value="Integrase_cat-core"/>
</dbReference>
<comment type="caution">
    <text evidence="3">The sequence shown here is derived from an EMBL/GenBank/DDBJ whole genome shotgun (WGS) entry which is preliminary data.</text>
</comment>
<dbReference type="OrthoDB" id="7695048at2759"/>
<evidence type="ECO:0000313" key="3">
    <source>
        <dbReference type="EMBL" id="RLU25414.1"/>
    </source>
</evidence>
<dbReference type="AlphaFoldDB" id="A0A3L8DY88"/>
<reference evidence="3" key="2">
    <citation type="submission" date="2018-07" db="EMBL/GenBank/DDBJ databases">
        <authorList>
            <person name="Mckenzie S.K."/>
            <person name="Kronauer D.J.C."/>
        </authorList>
    </citation>
    <scope>NUCLEOTIDE SEQUENCE</scope>
    <source>
        <strain evidence="3">Clonal line C1</strain>
    </source>
</reference>
<dbReference type="Gene3D" id="3.30.420.10">
    <property type="entry name" value="Ribonuclease H-like superfamily/Ribonuclease H"/>
    <property type="match status" value="1"/>
</dbReference>
<dbReference type="PANTHER" id="PTHR47331:SF1">
    <property type="entry name" value="GAG-LIKE PROTEIN"/>
    <property type="match status" value="1"/>
</dbReference>
<reference evidence="3" key="1">
    <citation type="journal article" date="2018" name="Genome Res.">
        <title>The genomic architecture and molecular evolution of ant odorant receptors.</title>
        <authorList>
            <person name="McKenzie S.K."/>
            <person name="Kronauer D.J.C."/>
        </authorList>
    </citation>
    <scope>NUCLEOTIDE SEQUENCE [LARGE SCALE GENOMIC DNA]</scope>
    <source>
        <strain evidence="3">Clonal line C1</strain>
    </source>
</reference>
<keyword evidence="1" id="KW-0472">Membrane</keyword>
<dbReference type="SUPFAM" id="SSF53098">
    <property type="entry name" value="Ribonuclease H-like"/>
    <property type="match status" value="1"/>
</dbReference>
<dbReference type="Pfam" id="PF18701">
    <property type="entry name" value="DUF5641"/>
    <property type="match status" value="1"/>
</dbReference>
<keyword evidence="1" id="KW-1133">Transmembrane helix</keyword>
<gene>
    <name evidence="3" type="ORF">DMN91_001570</name>
</gene>
<dbReference type="GO" id="GO:0015074">
    <property type="term" value="P:DNA integration"/>
    <property type="evidence" value="ECO:0007669"/>
    <property type="project" value="InterPro"/>
</dbReference>
<accession>A0A3L8DY88</accession>